<dbReference type="AlphaFoldDB" id="A0A210QXF6"/>
<keyword evidence="2" id="KW-1185">Reference proteome</keyword>
<accession>A0A210QXF6</accession>
<dbReference type="Proteomes" id="UP000242188">
    <property type="component" value="Unassembled WGS sequence"/>
</dbReference>
<comment type="caution">
    <text evidence="1">The sequence shown here is derived from an EMBL/GenBank/DDBJ whole genome shotgun (WGS) entry which is preliminary data.</text>
</comment>
<name>A0A210QXF6_MIZYE</name>
<proteinExistence type="predicted"/>
<organism evidence="1 2">
    <name type="scientific">Mizuhopecten yessoensis</name>
    <name type="common">Japanese scallop</name>
    <name type="synonym">Patinopecten yessoensis</name>
    <dbReference type="NCBI Taxonomy" id="6573"/>
    <lineage>
        <taxon>Eukaryota</taxon>
        <taxon>Metazoa</taxon>
        <taxon>Spiralia</taxon>
        <taxon>Lophotrochozoa</taxon>
        <taxon>Mollusca</taxon>
        <taxon>Bivalvia</taxon>
        <taxon>Autobranchia</taxon>
        <taxon>Pteriomorphia</taxon>
        <taxon>Pectinida</taxon>
        <taxon>Pectinoidea</taxon>
        <taxon>Pectinidae</taxon>
        <taxon>Mizuhopecten</taxon>
    </lineage>
</organism>
<gene>
    <name evidence="1" type="ORF">KP79_PYT21611</name>
</gene>
<protein>
    <submittedName>
        <fullName evidence="1">Uncharacterized protein</fullName>
    </submittedName>
</protein>
<sequence length="199" mass="23748">MKNATRSLNSKVHSLGDILEASMKFEARAKRLNEREAEKMERIQRSIVRNQRVSDNLRSRVMARTEASLKNISGFQKVLSKDYTVKKFKTMEKGFNQRYRLRPVSPRTARQLKLETRAYYSGLDRRWFQPEIERKMRQQDPTKVQKILQKVLKEDCEGRNQLLDRYLSEDAFQQEVYNRLNNKADIKIARFHYTSNNKN</sequence>
<dbReference type="EMBL" id="NEDP02001363">
    <property type="protein sequence ID" value="OWF53372.1"/>
    <property type="molecule type" value="Genomic_DNA"/>
</dbReference>
<evidence type="ECO:0000313" key="2">
    <source>
        <dbReference type="Proteomes" id="UP000242188"/>
    </source>
</evidence>
<evidence type="ECO:0000313" key="1">
    <source>
        <dbReference type="EMBL" id="OWF53372.1"/>
    </source>
</evidence>
<reference evidence="1 2" key="1">
    <citation type="journal article" date="2017" name="Nat. Ecol. Evol.">
        <title>Scallop genome provides insights into evolution of bilaterian karyotype and development.</title>
        <authorList>
            <person name="Wang S."/>
            <person name="Zhang J."/>
            <person name="Jiao W."/>
            <person name="Li J."/>
            <person name="Xun X."/>
            <person name="Sun Y."/>
            <person name="Guo X."/>
            <person name="Huan P."/>
            <person name="Dong B."/>
            <person name="Zhang L."/>
            <person name="Hu X."/>
            <person name="Sun X."/>
            <person name="Wang J."/>
            <person name="Zhao C."/>
            <person name="Wang Y."/>
            <person name="Wang D."/>
            <person name="Huang X."/>
            <person name="Wang R."/>
            <person name="Lv J."/>
            <person name="Li Y."/>
            <person name="Zhang Z."/>
            <person name="Liu B."/>
            <person name="Lu W."/>
            <person name="Hui Y."/>
            <person name="Liang J."/>
            <person name="Zhou Z."/>
            <person name="Hou R."/>
            <person name="Li X."/>
            <person name="Liu Y."/>
            <person name="Li H."/>
            <person name="Ning X."/>
            <person name="Lin Y."/>
            <person name="Zhao L."/>
            <person name="Xing Q."/>
            <person name="Dou J."/>
            <person name="Li Y."/>
            <person name="Mao J."/>
            <person name="Guo H."/>
            <person name="Dou H."/>
            <person name="Li T."/>
            <person name="Mu C."/>
            <person name="Jiang W."/>
            <person name="Fu Q."/>
            <person name="Fu X."/>
            <person name="Miao Y."/>
            <person name="Liu J."/>
            <person name="Yu Q."/>
            <person name="Li R."/>
            <person name="Liao H."/>
            <person name="Li X."/>
            <person name="Kong Y."/>
            <person name="Jiang Z."/>
            <person name="Chourrout D."/>
            <person name="Li R."/>
            <person name="Bao Z."/>
        </authorList>
    </citation>
    <scope>NUCLEOTIDE SEQUENCE [LARGE SCALE GENOMIC DNA]</scope>
    <source>
        <strain evidence="1 2">PY_sf001</strain>
    </source>
</reference>